<keyword evidence="4" id="KW-0677">Repeat</keyword>
<feature type="repeat" description="WD" evidence="7">
    <location>
        <begin position="518"/>
        <end position="551"/>
    </location>
</feature>
<dbReference type="EMBL" id="CCBN010000005">
    <property type="protein sequence ID" value="CDO53684.1"/>
    <property type="molecule type" value="Genomic_DNA"/>
</dbReference>
<dbReference type="Pfam" id="PF24807">
    <property type="entry name" value="WD40_CDC20-Fz"/>
    <property type="match status" value="1"/>
</dbReference>
<evidence type="ECO:0000313" key="11">
    <source>
        <dbReference type="Proteomes" id="UP000242525"/>
    </source>
</evidence>
<organism evidence="10 11">
    <name type="scientific">Geotrichum candidum</name>
    <name type="common">Oospora lactis</name>
    <name type="synonym">Dipodascus geotrichum</name>
    <dbReference type="NCBI Taxonomy" id="1173061"/>
    <lineage>
        <taxon>Eukaryota</taxon>
        <taxon>Fungi</taxon>
        <taxon>Dikarya</taxon>
        <taxon>Ascomycota</taxon>
        <taxon>Saccharomycotina</taxon>
        <taxon>Dipodascomycetes</taxon>
        <taxon>Dipodascales</taxon>
        <taxon>Dipodascaceae</taxon>
        <taxon>Geotrichum</taxon>
    </lineage>
</organism>
<evidence type="ECO:0000256" key="2">
    <source>
        <dbReference type="ARBA" id="ARBA00022574"/>
    </source>
</evidence>
<dbReference type="SUPFAM" id="SSF50978">
    <property type="entry name" value="WD40 repeat-like"/>
    <property type="match status" value="1"/>
</dbReference>
<evidence type="ECO:0000256" key="1">
    <source>
        <dbReference type="ARBA" id="ARBA00006445"/>
    </source>
</evidence>
<feature type="compositionally biased region" description="Polar residues" evidence="8">
    <location>
        <begin position="32"/>
        <end position="48"/>
    </location>
</feature>
<keyword evidence="3" id="KW-0132">Cell division</keyword>
<dbReference type="PROSITE" id="PS00678">
    <property type="entry name" value="WD_REPEATS_1"/>
    <property type="match status" value="2"/>
</dbReference>
<comment type="caution">
    <text evidence="10">The sequence shown here is derived from an EMBL/GenBank/DDBJ whole genome shotgun (WGS) entry which is preliminary data.</text>
</comment>
<dbReference type="InterPro" id="IPR036322">
    <property type="entry name" value="WD40_repeat_dom_sf"/>
</dbReference>
<dbReference type="Gene3D" id="2.130.10.10">
    <property type="entry name" value="YVTN repeat-like/Quinoprotein amine dehydrogenase"/>
    <property type="match status" value="1"/>
</dbReference>
<dbReference type="GO" id="GO:0010997">
    <property type="term" value="F:anaphase-promoting complex binding"/>
    <property type="evidence" value="ECO:0007669"/>
    <property type="project" value="InterPro"/>
</dbReference>
<dbReference type="GO" id="GO:1905786">
    <property type="term" value="P:positive regulation of anaphase-promoting complex-dependent catabolic process"/>
    <property type="evidence" value="ECO:0007669"/>
    <property type="project" value="TreeGrafter"/>
</dbReference>
<dbReference type="SMART" id="SM00320">
    <property type="entry name" value="WD40"/>
    <property type="match status" value="6"/>
</dbReference>
<feature type="compositionally biased region" description="Polar residues" evidence="8">
    <location>
        <begin position="92"/>
        <end position="108"/>
    </location>
</feature>
<keyword evidence="6" id="KW-0131">Cell cycle</keyword>
<dbReference type="PROSITE" id="PS50294">
    <property type="entry name" value="WD_REPEATS_REGION"/>
    <property type="match status" value="2"/>
</dbReference>
<evidence type="ECO:0000256" key="6">
    <source>
        <dbReference type="ARBA" id="ARBA00023306"/>
    </source>
</evidence>
<dbReference type="InterPro" id="IPR001680">
    <property type="entry name" value="WD40_rpt"/>
</dbReference>
<reference evidence="10" key="1">
    <citation type="submission" date="2014-03" db="EMBL/GenBank/DDBJ databases">
        <authorList>
            <person name="Casaregola S."/>
        </authorList>
    </citation>
    <scope>NUCLEOTIDE SEQUENCE [LARGE SCALE GENOMIC DNA]</scope>
    <source>
        <strain evidence="10">CLIB 918</strain>
    </source>
</reference>
<feature type="region of interest" description="Disordered" evidence="8">
    <location>
        <begin position="1"/>
        <end position="179"/>
    </location>
</feature>
<accession>A0A0J9X8E2</accession>
<evidence type="ECO:0000256" key="8">
    <source>
        <dbReference type="SAM" id="MobiDB-lite"/>
    </source>
</evidence>
<keyword evidence="2 7" id="KW-0853">WD repeat</keyword>
<evidence type="ECO:0000259" key="9">
    <source>
        <dbReference type="Pfam" id="PF24807"/>
    </source>
</evidence>
<keyword evidence="5" id="KW-0498">Mitosis</keyword>
<dbReference type="PROSITE" id="PS50082">
    <property type="entry name" value="WD_REPEATS_2"/>
    <property type="match status" value="3"/>
</dbReference>
<feature type="repeat" description="WD" evidence="7">
    <location>
        <begin position="305"/>
        <end position="346"/>
    </location>
</feature>
<evidence type="ECO:0000256" key="5">
    <source>
        <dbReference type="ARBA" id="ARBA00022776"/>
    </source>
</evidence>
<keyword evidence="11" id="KW-1185">Reference proteome</keyword>
<dbReference type="PANTHER" id="PTHR19918">
    <property type="entry name" value="CELL DIVISION CYCLE 20 CDC20 FIZZY -RELATED"/>
    <property type="match status" value="1"/>
</dbReference>
<dbReference type="InterPro" id="IPR033010">
    <property type="entry name" value="Cdc20/Fizzy"/>
</dbReference>
<dbReference type="InterPro" id="IPR015943">
    <property type="entry name" value="WD40/YVTN_repeat-like_dom_sf"/>
</dbReference>
<dbReference type="GO" id="GO:1990757">
    <property type="term" value="F:ubiquitin ligase activator activity"/>
    <property type="evidence" value="ECO:0007669"/>
    <property type="project" value="TreeGrafter"/>
</dbReference>
<dbReference type="OrthoDB" id="10263272at2759"/>
<dbReference type="FunFam" id="2.130.10.10:FF:000098">
    <property type="entry name" value="WD repeat-containing protein slp1"/>
    <property type="match status" value="1"/>
</dbReference>
<dbReference type="AlphaFoldDB" id="A0A0J9X8E2"/>
<protein>
    <submittedName>
        <fullName evidence="10">Similar to Saccharomyces cerevisiae YGL116W CDC20 Cell-cycle regulated activator of anaphase-promoting complex/cyclosome (APC/C)</fullName>
    </submittedName>
</protein>
<dbReference type="GO" id="GO:0005680">
    <property type="term" value="C:anaphase-promoting complex"/>
    <property type="evidence" value="ECO:0007669"/>
    <property type="project" value="TreeGrafter"/>
</dbReference>
<dbReference type="GO" id="GO:0051301">
    <property type="term" value="P:cell division"/>
    <property type="evidence" value="ECO:0007669"/>
    <property type="project" value="UniProtKB-KW"/>
</dbReference>
<dbReference type="GO" id="GO:0031145">
    <property type="term" value="P:anaphase-promoting complex-dependent catabolic process"/>
    <property type="evidence" value="ECO:0007669"/>
    <property type="project" value="TreeGrafter"/>
</dbReference>
<gene>
    <name evidence="10" type="ORF">BN980_GECA05s05466g</name>
</gene>
<dbReference type="Proteomes" id="UP000242525">
    <property type="component" value="Unassembled WGS sequence"/>
</dbReference>
<dbReference type="STRING" id="1173061.A0A0J9X8E2"/>
<evidence type="ECO:0000256" key="7">
    <source>
        <dbReference type="PROSITE-ProRule" id="PRU00221"/>
    </source>
</evidence>
<feature type="domain" description="CDC20/Fizzy WD40" evidence="9">
    <location>
        <begin position="259"/>
        <end position="549"/>
    </location>
</feature>
<proteinExistence type="inferred from homology"/>
<dbReference type="InterPro" id="IPR019775">
    <property type="entry name" value="WD40_repeat_CS"/>
</dbReference>
<name>A0A0J9X8E2_GEOCN</name>
<sequence length="582" mass="63220">MSFATPKKSKKRTMAFDSPSGRPSKYDRSHPFTPTNPSLRSQQQQTAKTPKRLPCSPLFKSFNNSASTKTKPKPSTPIKLDMVTSDWIMDPTQANPSDGHNSTASSAPGSPGKKAASRTTSQADRFIPNRQTSLPVKSKLEKSSKLSSSSTSGTSASSVSGNGATTTPSRITMDFSGGSHDRLIRERTDSNDSPTTRAYQSSVAEACGIALNTRILEFQPAAPQSTKPIDLRSQYNKPLRPAVNGQLRRKVPTAPERVLDAPGLIDDYYLNLLDWSSGNQIAIALERSVYIWNASSGSVSSLMETSSADNYVSGIKWSGDGAYLSIGMSNGDIEIWDVEEQSKTRSMNGHTARVGVMAWDRHILSSGCRDGSIWNHDVRLPEHKISEFSNHTAEVCGLEWRSDGTQLASGGNDNIVNIWDARSAVPKFTKSNHRAAVRAVAWCPWQMNLLATGGGSQDKQIHFWNSTTGARVNSIDTGSQVTSLKWSTMYKEIASTHGFPANHLTIWSYPSLAKNVDIVAHDSRVLHSALSPDGQTLATCASDENLKFWKIFENVGRNKSVSGTGNGSLSSGKDVGKVMMIR</sequence>
<feature type="compositionally biased region" description="Low complexity" evidence="8">
    <location>
        <begin position="145"/>
        <end position="167"/>
    </location>
</feature>
<dbReference type="InterPro" id="IPR056150">
    <property type="entry name" value="WD40_CDC20-Fz"/>
</dbReference>
<evidence type="ECO:0000313" key="10">
    <source>
        <dbReference type="EMBL" id="CDO53684.1"/>
    </source>
</evidence>
<evidence type="ECO:0000256" key="4">
    <source>
        <dbReference type="ARBA" id="ARBA00022737"/>
    </source>
</evidence>
<feature type="repeat" description="WD" evidence="7">
    <location>
        <begin position="388"/>
        <end position="423"/>
    </location>
</feature>
<dbReference type="PANTHER" id="PTHR19918:SF8">
    <property type="entry name" value="FI02843P"/>
    <property type="match status" value="1"/>
</dbReference>
<evidence type="ECO:0000256" key="3">
    <source>
        <dbReference type="ARBA" id="ARBA00022618"/>
    </source>
</evidence>
<comment type="similarity">
    <text evidence="1">Belongs to the WD repeat CDC20/Fizzy family.</text>
</comment>